<evidence type="ECO:0000259" key="1">
    <source>
        <dbReference type="Pfam" id="PF21956"/>
    </source>
</evidence>
<keyword evidence="3" id="KW-1185">Reference proteome</keyword>
<reference evidence="2 3" key="1">
    <citation type="submission" date="2020-07" db="EMBL/GenBank/DDBJ databases">
        <title>Genomic Encyclopedia of Type Strains, Phase III (KMG-III): the genomes of soil and plant-associated and newly described type strains.</title>
        <authorList>
            <person name="Whitman W."/>
        </authorList>
    </citation>
    <scope>NUCLEOTIDE SEQUENCE [LARGE SCALE GENOMIC DNA]</scope>
    <source>
        <strain evidence="2 3">DSM 11255</strain>
    </source>
</reference>
<gene>
    <name evidence="2" type="ORF">HDG70_002322</name>
</gene>
<comment type="caution">
    <text evidence="2">The sequence shown here is derived from an EMBL/GenBank/DDBJ whole genome shotgun (WGS) entry which is preliminary data.</text>
</comment>
<evidence type="ECO:0000313" key="2">
    <source>
        <dbReference type="EMBL" id="NYE58571.1"/>
    </source>
</evidence>
<protein>
    <recommendedName>
        <fullName evidence="1">DUF6922 domain-containing protein</fullName>
    </recommendedName>
</protein>
<dbReference type="EMBL" id="JACCBS010000003">
    <property type="protein sequence ID" value="NYE58571.1"/>
    <property type="molecule type" value="Genomic_DNA"/>
</dbReference>
<dbReference type="Pfam" id="PF21956">
    <property type="entry name" value="DUF6922"/>
    <property type="match status" value="1"/>
</dbReference>
<accession>A0ABX2REQ9</accession>
<dbReference type="Proteomes" id="UP000604066">
    <property type="component" value="Unassembled WGS sequence"/>
</dbReference>
<evidence type="ECO:0000313" key="3">
    <source>
        <dbReference type="Proteomes" id="UP000604066"/>
    </source>
</evidence>
<proteinExistence type="predicted"/>
<name>A0ABX2REQ9_9THEO</name>
<feature type="domain" description="DUF6922" evidence="1">
    <location>
        <begin position="10"/>
        <end position="59"/>
    </location>
</feature>
<dbReference type="RefSeq" id="WP_028052020.1">
    <property type="nucleotide sequence ID" value="NZ_ATYG01000013.1"/>
</dbReference>
<organism evidence="2 3">
    <name type="scientific">Carboxydothermus ferrireducens DSM 11255</name>
    <dbReference type="NCBI Taxonomy" id="1119529"/>
    <lineage>
        <taxon>Bacteria</taxon>
        <taxon>Bacillati</taxon>
        <taxon>Bacillota</taxon>
        <taxon>Clostridia</taxon>
        <taxon>Thermoanaerobacterales</taxon>
        <taxon>Thermoanaerobacteraceae</taxon>
        <taxon>Carboxydothermus</taxon>
    </lineage>
</organism>
<sequence length="90" mass="11148">MEKTLPEEFKVYFWDVELCDLNIEKHKRFIIERILNFGDHRALKWVLSNYDEATIKEVVQNSRNLTPKTARFWQYYFKLSEEEMRCFIKH</sequence>
<dbReference type="InterPro" id="IPR053830">
    <property type="entry name" value="DUF6922"/>
</dbReference>